<sequence>MSSYKEKQSEEGEGWFEKAKRRPNGQKGLAKKGIYHISRFLAQQVG</sequence>
<dbReference type="Proteomes" id="UP000831817">
    <property type="component" value="Chromosome"/>
</dbReference>
<feature type="compositionally biased region" description="Basic and acidic residues" evidence="1">
    <location>
        <begin position="1"/>
        <end position="18"/>
    </location>
</feature>
<feature type="region of interest" description="Disordered" evidence="1">
    <location>
        <begin position="1"/>
        <end position="30"/>
    </location>
</feature>
<evidence type="ECO:0000256" key="1">
    <source>
        <dbReference type="SAM" id="MobiDB-lite"/>
    </source>
</evidence>
<dbReference type="EMBL" id="AP025698">
    <property type="protein sequence ID" value="BDH79562.1"/>
    <property type="molecule type" value="Genomic_DNA"/>
</dbReference>
<gene>
    <name evidence="2" type="ORF">MTTB_09410</name>
</gene>
<feature type="compositionally biased region" description="Basic residues" evidence="1">
    <location>
        <begin position="19"/>
        <end position="30"/>
    </location>
</feature>
<reference evidence="2 3" key="1">
    <citation type="submission" date="2022-04" db="EMBL/GenBank/DDBJ databases">
        <title>Complete genome of Methanothermobacter tenebrarum strain RMAS.</title>
        <authorList>
            <person name="Nakamura K."/>
            <person name="Oshima K."/>
            <person name="Hattori M."/>
            <person name="Kamagata Y."/>
            <person name="Takamizawa K."/>
        </authorList>
    </citation>
    <scope>NUCLEOTIDE SEQUENCE [LARGE SCALE GENOMIC DNA]</scope>
    <source>
        <strain evidence="2 3">RMAS</strain>
    </source>
</reference>
<evidence type="ECO:0000313" key="2">
    <source>
        <dbReference type="EMBL" id="BDH79562.1"/>
    </source>
</evidence>
<accession>A0ABM7YE29</accession>
<name>A0ABM7YE29_9EURY</name>
<proteinExistence type="predicted"/>
<dbReference type="RefSeq" id="WP_248563908.1">
    <property type="nucleotide sequence ID" value="NZ_AP025698.1"/>
</dbReference>
<evidence type="ECO:0000313" key="3">
    <source>
        <dbReference type="Proteomes" id="UP000831817"/>
    </source>
</evidence>
<dbReference type="GeneID" id="71965459"/>
<organism evidence="2 3">
    <name type="scientific">Methanothermobacter tenebrarum</name>
    <dbReference type="NCBI Taxonomy" id="680118"/>
    <lineage>
        <taxon>Archaea</taxon>
        <taxon>Methanobacteriati</taxon>
        <taxon>Methanobacteriota</taxon>
        <taxon>Methanomada group</taxon>
        <taxon>Methanobacteria</taxon>
        <taxon>Methanobacteriales</taxon>
        <taxon>Methanobacteriaceae</taxon>
        <taxon>Methanothermobacter</taxon>
    </lineage>
</organism>
<keyword evidence="3" id="KW-1185">Reference proteome</keyword>
<protein>
    <submittedName>
        <fullName evidence="2">Uncharacterized protein</fullName>
    </submittedName>
</protein>